<organism evidence="4 5">
    <name type="scientific">Gemmatimonas phototrophica</name>
    <dbReference type="NCBI Taxonomy" id="1379270"/>
    <lineage>
        <taxon>Bacteria</taxon>
        <taxon>Pseudomonadati</taxon>
        <taxon>Gemmatimonadota</taxon>
        <taxon>Gemmatimonadia</taxon>
        <taxon>Gemmatimonadales</taxon>
        <taxon>Gemmatimonadaceae</taxon>
        <taxon>Gemmatimonas</taxon>
    </lineage>
</organism>
<dbReference type="AlphaFoldDB" id="A0A143BML6"/>
<dbReference type="STRING" id="1379270.GEMMAAP_18670"/>
<name>A0A143BML6_9BACT</name>
<dbReference type="EMBL" id="CP011454">
    <property type="protein sequence ID" value="AMW06258.1"/>
    <property type="molecule type" value="Genomic_DNA"/>
</dbReference>
<evidence type="ECO:0000313" key="4">
    <source>
        <dbReference type="EMBL" id="AMW06258.1"/>
    </source>
</evidence>
<evidence type="ECO:0000256" key="2">
    <source>
        <dbReference type="ARBA" id="ARBA00022801"/>
    </source>
</evidence>
<protein>
    <recommendedName>
        <fullName evidence="6">AB hydrolase-1 domain-containing protein</fullName>
    </recommendedName>
</protein>
<reference evidence="4 5" key="2">
    <citation type="journal article" date="2016" name="Environ. Microbiol. Rep.">
        <title>Metagenomic evidence for the presence of phototrophic Gemmatimonadetes bacteria in diverse environments.</title>
        <authorList>
            <person name="Zeng Y."/>
            <person name="Baumbach J."/>
            <person name="Barbosa E.G."/>
            <person name="Azevedo V."/>
            <person name="Zhang C."/>
            <person name="Koblizek M."/>
        </authorList>
    </citation>
    <scope>NUCLEOTIDE SEQUENCE [LARGE SCALE GENOMIC DNA]</scope>
    <source>
        <strain evidence="4 5">AP64</strain>
    </source>
</reference>
<dbReference type="Proteomes" id="UP000076404">
    <property type="component" value="Chromosome"/>
</dbReference>
<gene>
    <name evidence="4" type="ORF">GEMMAAP_18670</name>
</gene>
<feature type="signal peptide" evidence="3">
    <location>
        <begin position="1"/>
        <end position="25"/>
    </location>
</feature>
<evidence type="ECO:0000313" key="5">
    <source>
        <dbReference type="Proteomes" id="UP000076404"/>
    </source>
</evidence>
<keyword evidence="5" id="KW-1185">Reference proteome</keyword>
<feature type="chain" id="PRO_5007506984" description="AB hydrolase-1 domain-containing protein" evidence="3">
    <location>
        <begin position="26"/>
        <end position="395"/>
    </location>
</feature>
<dbReference type="PANTHER" id="PTHR43037">
    <property type="entry name" value="UNNAMED PRODUCT-RELATED"/>
    <property type="match status" value="1"/>
</dbReference>
<dbReference type="KEGG" id="gph:GEMMAAP_18670"/>
<keyword evidence="1 3" id="KW-0732">Signal</keyword>
<dbReference type="PANTHER" id="PTHR43037:SF5">
    <property type="entry name" value="FERULOYL ESTERASE"/>
    <property type="match status" value="1"/>
</dbReference>
<evidence type="ECO:0000256" key="3">
    <source>
        <dbReference type="SAM" id="SignalP"/>
    </source>
</evidence>
<keyword evidence="2" id="KW-0378">Hydrolase</keyword>
<dbReference type="InterPro" id="IPR050955">
    <property type="entry name" value="Plant_Biomass_Hydrol_Est"/>
</dbReference>
<dbReference type="InterPro" id="IPR029058">
    <property type="entry name" value="AB_hydrolase_fold"/>
</dbReference>
<evidence type="ECO:0008006" key="6">
    <source>
        <dbReference type="Google" id="ProtNLM"/>
    </source>
</evidence>
<dbReference type="eggNOG" id="COG4099">
    <property type="taxonomic scope" value="Bacteria"/>
</dbReference>
<dbReference type="GO" id="GO:0016787">
    <property type="term" value="F:hydrolase activity"/>
    <property type="evidence" value="ECO:0007669"/>
    <property type="project" value="UniProtKB-KW"/>
</dbReference>
<sequence>MGRSTRTLRVALAAASLSAAATLSAQNAPAPVSRADLAWRYLLMDANYATADSAGRLSDSTRAALNRIFDRSTLSFFGGRFTMTAAMMDTAITMASPSYRYERRVLPAAVMIDRRPARAVREGLTARLSRLDSAGPLAQAIVSAKARAALLVDTVSAERSAEFLTEPAALAKAVGAEVAALEKGRNPYAKAVGDLWRTYRGANGSLVPLRVIAPRAAATQPVGVLIALHGAGGDENMFASGYGQGIAARLARENDLLFVSLATTPFMTSAVQFDSLMAVLGRDYQLDASRVYVIGHSMGAGAAARLAQERPQALAAVVCLAGGAPVTVAGAPPVLFIGAQLDPIIPAARVKAAAAATPTGSYEERANEGHTLMVRGGVLRGVPWMVLKRRLPSSP</sequence>
<reference evidence="4 5" key="1">
    <citation type="journal article" date="2014" name="Proc. Natl. Acad. Sci. U.S.A.">
        <title>Functional type 2 photosynthetic reaction centers found in the rare bacterial phylum Gemmatimonadetes.</title>
        <authorList>
            <person name="Zeng Y."/>
            <person name="Feng F."/>
            <person name="Medova H."/>
            <person name="Dean J."/>
            <person name="Koblizek M."/>
        </authorList>
    </citation>
    <scope>NUCLEOTIDE SEQUENCE [LARGE SCALE GENOMIC DNA]</scope>
    <source>
        <strain evidence="4 5">AP64</strain>
    </source>
</reference>
<evidence type="ECO:0000256" key="1">
    <source>
        <dbReference type="ARBA" id="ARBA00022729"/>
    </source>
</evidence>
<accession>A0A143BML6</accession>
<dbReference type="Gene3D" id="3.40.50.1820">
    <property type="entry name" value="alpha/beta hydrolase"/>
    <property type="match status" value="1"/>
</dbReference>
<proteinExistence type="predicted"/>
<dbReference type="SUPFAM" id="SSF53474">
    <property type="entry name" value="alpha/beta-Hydrolases"/>
    <property type="match status" value="1"/>
</dbReference>